<gene>
    <name evidence="2" type="ORF">HPB48_011147</name>
</gene>
<feature type="compositionally biased region" description="Polar residues" evidence="1">
    <location>
        <begin position="77"/>
        <end position="93"/>
    </location>
</feature>
<evidence type="ECO:0000313" key="2">
    <source>
        <dbReference type="EMBL" id="KAH9366994.1"/>
    </source>
</evidence>
<dbReference type="VEuPathDB" id="VectorBase:HLOH_064720"/>
<evidence type="ECO:0000313" key="3">
    <source>
        <dbReference type="Proteomes" id="UP000821853"/>
    </source>
</evidence>
<feature type="compositionally biased region" description="Basic and acidic residues" evidence="1">
    <location>
        <begin position="94"/>
        <end position="103"/>
    </location>
</feature>
<dbReference type="Proteomes" id="UP000821853">
    <property type="component" value="Chromosome 2"/>
</dbReference>
<feature type="region of interest" description="Disordered" evidence="1">
    <location>
        <begin position="1"/>
        <end position="21"/>
    </location>
</feature>
<dbReference type="AlphaFoldDB" id="A0A9J6FUR0"/>
<organism evidence="2 3">
    <name type="scientific">Haemaphysalis longicornis</name>
    <name type="common">Bush tick</name>
    <dbReference type="NCBI Taxonomy" id="44386"/>
    <lineage>
        <taxon>Eukaryota</taxon>
        <taxon>Metazoa</taxon>
        <taxon>Ecdysozoa</taxon>
        <taxon>Arthropoda</taxon>
        <taxon>Chelicerata</taxon>
        <taxon>Arachnida</taxon>
        <taxon>Acari</taxon>
        <taxon>Parasitiformes</taxon>
        <taxon>Ixodida</taxon>
        <taxon>Ixodoidea</taxon>
        <taxon>Ixodidae</taxon>
        <taxon>Haemaphysalinae</taxon>
        <taxon>Haemaphysalis</taxon>
    </lineage>
</organism>
<evidence type="ECO:0000256" key="1">
    <source>
        <dbReference type="SAM" id="MobiDB-lite"/>
    </source>
</evidence>
<reference evidence="2 3" key="1">
    <citation type="journal article" date="2020" name="Cell">
        <title>Large-Scale Comparative Analyses of Tick Genomes Elucidate Their Genetic Diversity and Vector Capacities.</title>
        <authorList>
            <consortium name="Tick Genome and Microbiome Consortium (TIGMIC)"/>
            <person name="Jia N."/>
            <person name="Wang J."/>
            <person name="Shi W."/>
            <person name="Du L."/>
            <person name="Sun Y."/>
            <person name="Zhan W."/>
            <person name="Jiang J.F."/>
            <person name="Wang Q."/>
            <person name="Zhang B."/>
            <person name="Ji P."/>
            <person name="Bell-Sakyi L."/>
            <person name="Cui X.M."/>
            <person name="Yuan T.T."/>
            <person name="Jiang B.G."/>
            <person name="Yang W.F."/>
            <person name="Lam T.T."/>
            <person name="Chang Q.C."/>
            <person name="Ding S.J."/>
            <person name="Wang X.J."/>
            <person name="Zhu J.G."/>
            <person name="Ruan X.D."/>
            <person name="Zhao L."/>
            <person name="Wei J.T."/>
            <person name="Ye R.Z."/>
            <person name="Que T.C."/>
            <person name="Du C.H."/>
            <person name="Zhou Y.H."/>
            <person name="Cheng J.X."/>
            <person name="Dai P.F."/>
            <person name="Guo W.B."/>
            <person name="Han X.H."/>
            <person name="Huang E.J."/>
            <person name="Li L.F."/>
            <person name="Wei W."/>
            <person name="Gao Y.C."/>
            <person name="Liu J.Z."/>
            <person name="Shao H.Z."/>
            <person name="Wang X."/>
            <person name="Wang C.C."/>
            <person name="Yang T.C."/>
            <person name="Huo Q.B."/>
            <person name="Li W."/>
            <person name="Chen H.Y."/>
            <person name="Chen S.E."/>
            <person name="Zhou L.G."/>
            <person name="Ni X.B."/>
            <person name="Tian J.H."/>
            <person name="Sheng Y."/>
            <person name="Liu T."/>
            <person name="Pan Y.S."/>
            <person name="Xia L.Y."/>
            <person name="Li J."/>
            <person name="Zhao F."/>
            <person name="Cao W.C."/>
        </authorList>
    </citation>
    <scope>NUCLEOTIDE SEQUENCE [LARGE SCALE GENOMIC DNA]</scope>
    <source>
        <strain evidence="2">HaeL-2018</strain>
    </source>
</reference>
<protein>
    <submittedName>
        <fullName evidence="2">Uncharacterized protein</fullName>
    </submittedName>
</protein>
<sequence length="126" mass="13935">METAMPSDLTSAQSTAQHDINKQLQEAIMRISESVEAIRKANQEDKQNQAARLCTLEANINEALLTHRSTRRATPYAKTNSDVWTPNPTSSQDGPHKTKKPDDSPTIGLPWGQGEDGRTSDYISEL</sequence>
<dbReference type="EMBL" id="JABSTR010000004">
    <property type="protein sequence ID" value="KAH9366994.1"/>
    <property type="molecule type" value="Genomic_DNA"/>
</dbReference>
<accession>A0A9J6FUR0</accession>
<comment type="caution">
    <text evidence="2">The sequence shown here is derived from an EMBL/GenBank/DDBJ whole genome shotgun (WGS) entry which is preliminary data.</text>
</comment>
<proteinExistence type="predicted"/>
<feature type="compositionally biased region" description="Polar residues" evidence="1">
    <location>
        <begin position="8"/>
        <end position="21"/>
    </location>
</feature>
<name>A0A9J6FUR0_HAELO</name>
<keyword evidence="3" id="KW-1185">Reference proteome</keyword>
<feature type="region of interest" description="Disordered" evidence="1">
    <location>
        <begin position="68"/>
        <end position="126"/>
    </location>
</feature>